<proteinExistence type="predicted"/>
<comment type="caution">
    <text evidence="1">The sequence shown here is derived from an EMBL/GenBank/DDBJ whole genome shotgun (WGS) entry which is preliminary data.</text>
</comment>
<protein>
    <submittedName>
        <fullName evidence="1">Uncharacterized protein</fullName>
    </submittedName>
</protein>
<evidence type="ECO:0000313" key="1">
    <source>
        <dbReference type="EMBL" id="CAF4282538.1"/>
    </source>
</evidence>
<dbReference type="EMBL" id="CAJOBE010028736">
    <property type="protein sequence ID" value="CAF4282538.1"/>
    <property type="molecule type" value="Genomic_DNA"/>
</dbReference>
<organism evidence="1 2">
    <name type="scientific">Rotaria sordida</name>
    <dbReference type="NCBI Taxonomy" id="392033"/>
    <lineage>
        <taxon>Eukaryota</taxon>
        <taxon>Metazoa</taxon>
        <taxon>Spiralia</taxon>
        <taxon>Gnathifera</taxon>
        <taxon>Rotifera</taxon>
        <taxon>Eurotatoria</taxon>
        <taxon>Bdelloidea</taxon>
        <taxon>Philodinida</taxon>
        <taxon>Philodinidae</taxon>
        <taxon>Rotaria</taxon>
    </lineage>
</organism>
<reference evidence="1" key="1">
    <citation type="submission" date="2021-02" db="EMBL/GenBank/DDBJ databases">
        <authorList>
            <person name="Nowell W R."/>
        </authorList>
    </citation>
    <scope>NUCLEOTIDE SEQUENCE</scope>
</reference>
<dbReference type="AlphaFoldDB" id="A0A820GQH0"/>
<evidence type="ECO:0000313" key="2">
    <source>
        <dbReference type="Proteomes" id="UP000663874"/>
    </source>
</evidence>
<gene>
    <name evidence="1" type="ORF">FNK824_LOCUS39951</name>
</gene>
<sequence length="93" mass="10296">MTTSTGEIYRNFTTAYPDEFVLVLKYDAPGGGGSYYGTKLLKAQLKNGYDYLEVFKLCKPSACSMDSDEIKSKVFPFVYDTKGQTDTETNSSG</sequence>
<dbReference type="Proteomes" id="UP000663874">
    <property type="component" value="Unassembled WGS sequence"/>
</dbReference>
<name>A0A820GQH0_9BILA</name>
<accession>A0A820GQH0</accession>